<keyword evidence="3" id="KW-1185">Reference proteome</keyword>
<evidence type="ECO:0008006" key="4">
    <source>
        <dbReference type="Google" id="ProtNLM"/>
    </source>
</evidence>
<sequence>MSNINSHPQQKLRNRINNQILDHPFTDSWDIFVLKHQHPTNIALHILGIFFFYGLLFSVWKLQNFYLLLGLPLTQLLGLIGHLLFERSHIDLQDAIFSWRASDCLGRMLVKVLIGKYQDDIRLRKEILQKYQSTNYANI</sequence>
<name>A0A367R9U8_9NOSO</name>
<dbReference type="AlphaFoldDB" id="A0A367R9U8"/>
<proteinExistence type="predicted"/>
<reference evidence="2" key="1">
    <citation type="submission" date="2016-04" db="EMBL/GenBank/DDBJ databases">
        <authorList>
            <person name="Tabuchi Yagui T.R."/>
        </authorList>
    </citation>
    <scope>NUCLEOTIDE SEQUENCE [LARGE SCALE GENOMIC DNA]</scope>
    <source>
        <strain evidence="2">NIES-26</strain>
    </source>
</reference>
<keyword evidence="1" id="KW-0472">Membrane</keyword>
<gene>
    <name evidence="2" type="ORF">A6770_18855</name>
</gene>
<dbReference type="Proteomes" id="UP000252107">
    <property type="component" value="Unassembled WGS sequence"/>
</dbReference>
<protein>
    <recommendedName>
        <fullName evidence="4">DUF962 domain-containing protein</fullName>
    </recommendedName>
</protein>
<organism evidence="2 3">
    <name type="scientific">Nostoc minutum NIES-26</name>
    <dbReference type="NCBI Taxonomy" id="1844469"/>
    <lineage>
        <taxon>Bacteria</taxon>
        <taxon>Bacillati</taxon>
        <taxon>Cyanobacteriota</taxon>
        <taxon>Cyanophyceae</taxon>
        <taxon>Nostocales</taxon>
        <taxon>Nostocaceae</taxon>
        <taxon>Nostoc</taxon>
    </lineage>
</organism>
<evidence type="ECO:0000313" key="3">
    <source>
        <dbReference type="Proteomes" id="UP000252107"/>
    </source>
</evidence>
<comment type="caution">
    <text evidence="2">The sequence shown here is derived from an EMBL/GenBank/DDBJ whole genome shotgun (WGS) entry which is preliminary data.</text>
</comment>
<dbReference type="InterPro" id="IPR009305">
    <property type="entry name" value="Mpo1-like"/>
</dbReference>
<keyword evidence="1" id="KW-1133">Transmembrane helix</keyword>
<dbReference type="EMBL" id="LXQD01000205">
    <property type="protein sequence ID" value="RCJ32473.1"/>
    <property type="molecule type" value="Genomic_DNA"/>
</dbReference>
<evidence type="ECO:0000313" key="2">
    <source>
        <dbReference type="EMBL" id="RCJ32473.1"/>
    </source>
</evidence>
<accession>A0A367R9U8</accession>
<feature type="transmembrane region" description="Helical" evidence="1">
    <location>
        <begin position="66"/>
        <end position="85"/>
    </location>
</feature>
<feature type="transmembrane region" description="Helical" evidence="1">
    <location>
        <begin position="42"/>
        <end position="60"/>
    </location>
</feature>
<keyword evidence="1" id="KW-0812">Transmembrane</keyword>
<evidence type="ECO:0000256" key="1">
    <source>
        <dbReference type="SAM" id="Phobius"/>
    </source>
</evidence>
<dbReference type="Pfam" id="PF06127">
    <property type="entry name" value="Mpo1-like"/>
    <property type="match status" value="1"/>
</dbReference>